<dbReference type="InterPro" id="IPR032580">
    <property type="entry name" value="SatD"/>
</dbReference>
<evidence type="ECO:0000313" key="2">
    <source>
        <dbReference type="Proteomes" id="UP001596507"/>
    </source>
</evidence>
<dbReference type="Pfam" id="PF16264">
    <property type="entry name" value="SatD"/>
    <property type="match status" value="1"/>
</dbReference>
<comment type="caution">
    <text evidence="1">The sequence shown here is derived from an EMBL/GenBank/DDBJ whole genome shotgun (WGS) entry which is preliminary data.</text>
</comment>
<reference evidence="2" key="1">
    <citation type="journal article" date="2019" name="Int. J. Syst. Evol. Microbiol.">
        <title>The Global Catalogue of Microorganisms (GCM) 10K type strain sequencing project: providing services to taxonomists for standard genome sequencing and annotation.</title>
        <authorList>
            <consortium name="The Broad Institute Genomics Platform"/>
            <consortium name="The Broad Institute Genome Sequencing Center for Infectious Disease"/>
            <person name="Wu L."/>
            <person name="Ma J."/>
        </authorList>
    </citation>
    <scope>NUCLEOTIDE SEQUENCE [LARGE SCALE GENOMIC DNA]</scope>
    <source>
        <strain evidence="2">CGMCC 1.15772</strain>
    </source>
</reference>
<proteinExistence type="predicted"/>
<name>A0ABW2HFI7_9MICO</name>
<keyword evidence="2" id="KW-1185">Reference proteome</keyword>
<gene>
    <name evidence="1" type="ORF">ACFQRL_13140</name>
</gene>
<dbReference type="EMBL" id="JBHTBE010000003">
    <property type="protein sequence ID" value="MFC7269910.1"/>
    <property type="molecule type" value="Genomic_DNA"/>
</dbReference>
<evidence type="ECO:0000313" key="1">
    <source>
        <dbReference type="EMBL" id="MFC7269910.1"/>
    </source>
</evidence>
<organism evidence="1 2">
    <name type="scientific">Microbacterium fluvii</name>
    <dbReference type="NCBI Taxonomy" id="415215"/>
    <lineage>
        <taxon>Bacteria</taxon>
        <taxon>Bacillati</taxon>
        <taxon>Actinomycetota</taxon>
        <taxon>Actinomycetes</taxon>
        <taxon>Micrococcales</taxon>
        <taxon>Microbacteriaceae</taxon>
        <taxon>Microbacterium</taxon>
    </lineage>
</organism>
<accession>A0ABW2HFI7</accession>
<dbReference type="RefSeq" id="WP_262874824.1">
    <property type="nucleotide sequence ID" value="NZ_BAABKW010000001.1"/>
</dbReference>
<dbReference type="Proteomes" id="UP001596507">
    <property type="component" value="Unassembled WGS sequence"/>
</dbReference>
<sequence length="210" mass="21360">MITPVIADIVGSRQLPDRSSAQALLDTALAQVDADLPGAVRALRPIVGDELQGLYPSLPHAMATTLLLRLALPDGVECRFGVGIGAVGEVPSAAGGIAEGPGWWAARAAIDTVHALQSRAVPGARTWVAAAAQADADAAASAANAYLLARDQLVSDMTERTRRLVYGRCLGATQSDLAAGEGITQSAVSQALATSGAGAVVEGFRLLVAQ</sequence>
<protein>
    <submittedName>
        <fullName evidence="1">SatD family protein</fullName>
    </submittedName>
</protein>